<evidence type="ECO:0000313" key="1">
    <source>
        <dbReference type="EMBL" id="KAF2206459.1"/>
    </source>
</evidence>
<gene>
    <name evidence="1" type="ORF">CERZMDRAFT_89292</name>
</gene>
<organism evidence="1 2">
    <name type="scientific">Cercospora zeae-maydis SCOH1-5</name>
    <dbReference type="NCBI Taxonomy" id="717836"/>
    <lineage>
        <taxon>Eukaryota</taxon>
        <taxon>Fungi</taxon>
        <taxon>Dikarya</taxon>
        <taxon>Ascomycota</taxon>
        <taxon>Pezizomycotina</taxon>
        <taxon>Dothideomycetes</taxon>
        <taxon>Dothideomycetidae</taxon>
        <taxon>Mycosphaerellales</taxon>
        <taxon>Mycosphaerellaceae</taxon>
        <taxon>Cercospora</taxon>
    </lineage>
</organism>
<keyword evidence="2" id="KW-1185">Reference proteome</keyword>
<reference evidence="1" key="1">
    <citation type="journal article" date="2020" name="Stud. Mycol.">
        <title>101 Dothideomycetes genomes: a test case for predicting lifestyles and emergence of pathogens.</title>
        <authorList>
            <person name="Haridas S."/>
            <person name="Albert R."/>
            <person name="Binder M."/>
            <person name="Bloem J."/>
            <person name="Labutti K."/>
            <person name="Salamov A."/>
            <person name="Andreopoulos B."/>
            <person name="Baker S."/>
            <person name="Barry K."/>
            <person name="Bills G."/>
            <person name="Bluhm B."/>
            <person name="Cannon C."/>
            <person name="Castanera R."/>
            <person name="Culley D."/>
            <person name="Daum C."/>
            <person name="Ezra D."/>
            <person name="Gonzalez J."/>
            <person name="Henrissat B."/>
            <person name="Kuo A."/>
            <person name="Liang C."/>
            <person name="Lipzen A."/>
            <person name="Lutzoni F."/>
            <person name="Magnuson J."/>
            <person name="Mondo S."/>
            <person name="Nolan M."/>
            <person name="Ohm R."/>
            <person name="Pangilinan J."/>
            <person name="Park H.-J."/>
            <person name="Ramirez L."/>
            <person name="Alfaro M."/>
            <person name="Sun H."/>
            <person name="Tritt A."/>
            <person name="Yoshinaga Y."/>
            <person name="Zwiers L.-H."/>
            <person name="Turgeon B."/>
            <person name="Goodwin S."/>
            <person name="Spatafora J."/>
            <person name="Crous P."/>
            <person name="Grigoriev I."/>
        </authorList>
    </citation>
    <scope>NUCLEOTIDE SEQUENCE</scope>
    <source>
        <strain evidence="1">SCOH1-5</strain>
    </source>
</reference>
<protein>
    <submittedName>
        <fullName evidence="1">Uncharacterized protein</fullName>
    </submittedName>
</protein>
<dbReference type="Proteomes" id="UP000799539">
    <property type="component" value="Unassembled WGS sequence"/>
</dbReference>
<evidence type="ECO:0000313" key="2">
    <source>
        <dbReference type="Proteomes" id="UP000799539"/>
    </source>
</evidence>
<dbReference type="AlphaFoldDB" id="A0A6A6EZT6"/>
<proteinExistence type="predicted"/>
<name>A0A6A6EZT6_9PEZI</name>
<accession>A0A6A6EZT6</accession>
<sequence>MLSSRVRTCNVIHERRCDISRDRTRNVIHKRRWLCCIPAFTLSTVSFLYHQKSTPLVVVVHPARAIRLEALIFTPTTSIAYSPAPYDTANGKRRCLENAKHQVIQQNGLIDRVAYETLEDAREAIGAGGSCSGQGFTGESVVEGRGRQHEIVQAALAMRLGAVQVEVEGEDLCAGRRQC</sequence>
<dbReference type="EMBL" id="ML992720">
    <property type="protein sequence ID" value="KAF2206459.1"/>
    <property type="molecule type" value="Genomic_DNA"/>
</dbReference>